<protein>
    <submittedName>
        <fullName evidence="1">Uncharacterized protein</fullName>
    </submittedName>
</protein>
<gene>
    <name evidence="1" type="ORF">TTHERM_000011438</name>
</gene>
<keyword evidence="2" id="KW-1185">Reference proteome</keyword>
<accession>W7XGY8</accession>
<dbReference type="Proteomes" id="UP000009168">
    <property type="component" value="Unassembled WGS sequence"/>
</dbReference>
<dbReference type="GeneID" id="24436798"/>
<dbReference type="InParanoid" id="W7XGY8"/>
<dbReference type="RefSeq" id="XP_012651117.1">
    <property type="nucleotide sequence ID" value="XM_012795663.1"/>
</dbReference>
<organism evidence="1 2">
    <name type="scientific">Tetrahymena thermophila (strain SB210)</name>
    <dbReference type="NCBI Taxonomy" id="312017"/>
    <lineage>
        <taxon>Eukaryota</taxon>
        <taxon>Sar</taxon>
        <taxon>Alveolata</taxon>
        <taxon>Ciliophora</taxon>
        <taxon>Intramacronucleata</taxon>
        <taxon>Oligohymenophorea</taxon>
        <taxon>Hymenostomatida</taxon>
        <taxon>Tetrahymenina</taxon>
        <taxon>Tetrahymenidae</taxon>
        <taxon>Tetrahymena</taxon>
    </lineage>
</organism>
<name>W7XGY8_TETTS</name>
<reference evidence="2" key="1">
    <citation type="journal article" date="2006" name="PLoS Biol.">
        <title>Macronuclear genome sequence of the ciliate Tetrahymena thermophila, a model eukaryote.</title>
        <authorList>
            <person name="Eisen J.A."/>
            <person name="Coyne R.S."/>
            <person name="Wu M."/>
            <person name="Wu D."/>
            <person name="Thiagarajan M."/>
            <person name="Wortman J.R."/>
            <person name="Badger J.H."/>
            <person name="Ren Q."/>
            <person name="Amedeo P."/>
            <person name="Jones K.M."/>
            <person name="Tallon L.J."/>
            <person name="Delcher A.L."/>
            <person name="Salzberg S.L."/>
            <person name="Silva J.C."/>
            <person name="Haas B.J."/>
            <person name="Majoros W.H."/>
            <person name="Farzad M."/>
            <person name="Carlton J.M."/>
            <person name="Smith R.K. Jr."/>
            <person name="Garg J."/>
            <person name="Pearlman R.E."/>
            <person name="Karrer K.M."/>
            <person name="Sun L."/>
            <person name="Manning G."/>
            <person name="Elde N.C."/>
            <person name="Turkewitz A.P."/>
            <person name="Asai D.J."/>
            <person name="Wilkes D.E."/>
            <person name="Wang Y."/>
            <person name="Cai H."/>
            <person name="Collins K."/>
            <person name="Stewart B.A."/>
            <person name="Lee S.R."/>
            <person name="Wilamowska K."/>
            <person name="Weinberg Z."/>
            <person name="Ruzzo W.L."/>
            <person name="Wloga D."/>
            <person name="Gaertig J."/>
            <person name="Frankel J."/>
            <person name="Tsao C.-C."/>
            <person name="Gorovsky M.A."/>
            <person name="Keeling P.J."/>
            <person name="Waller R.F."/>
            <person name="Patron N.J."/>
            <person name="Cherry J.M."/>
            <person name="Stover N.A."/>
            <person name="Krieger C.J."/>
            <person name="del Toro C."/>
            <person name="Ryder H.F."/>
            <person name="Williamson S.C."/>
            <person name="Barbeau R.A."/>
            <person name="Hamilton E.P."/>
            <person name="Orias E."/>
        </authorList>
    </citation>
    <scope>NUCLEOTIDE SEQUENCE [LARGE SCALE GENOMIC DNA]</scope>
    <source>
        <strain evidence="2">SB210</strain>
    </source>
</reference>
<dbReference type="AlphaFoldDB" id="W7XGY8"/>
<proteinExistence type="predicted"/>
<evidence type="ECO:0000313" key="1">
    <source>
        <dbReference type="EMBL" id="EWS76333.1"/>
    </source>
</evidence>
<sequence length="145" mass="17908">MEYFTYIKAYFNRIVIDRENLPFQDMGKYKMQVFNSNKSTSMLNFKLILQCYRFKRQKLKANQCKSNKNKMQNQYLFNVYRNRVIIIDPLNKQINRQTTKVKQQRTIAKLFCKSVNTFLEAYCIMKYFCRKVREIKYRFYEIFNI</sequence>
<dbReference type="KEGG" id="tet:TTHERM_000011438"/>
<dbReference type="EMBL" id="GG662845">
    <property type="protein sequence ID" value="EWS76333.1"/>
    <property type="molecule type" value="Genomic_DNA"/>
</dbReference>
<evidence type="ECO:0000313" key="2">
    <source>
        <dbReference type="Proteomes" id="UP000009168"/>
    </source>
</evidence>